<feature type="region of interest" description="Disordered" evidence="1">
    <location>
        <begin position="64"/>
        <end position="119"/>
    </location>
</feature>
<dbReference type="AlphaFoldDB" id="A0A7J7EGH8"/>
<dbReference type="EMBL" id="JACDTQ010003071">
    <property type="protein sequence ID" value="KAF5914803.1"/>
    <property type="molecule type" value="Genomic_DNA"/>
</dbReference>
<protein>
    <submittedName>
        <fullName evidence="2">Uncharacterized protein</fullName>
    </submittedName>
</protein>
<reference evidence="2 3" key="1">
    <citation type="journal article" date="2020" name="Mol. Biol. Evol.">
        <title>Interspecific Gene Flow and the Evolution of Specialization in Black and White Rhinoceros.</title>
        <authorList>
            <person name="Moodley Y."/>
            <person name="Westbury M.V."/>
            <person name="Russo I.M."/>
            <person name="Gopalakrishnan S."/>
            <person name="Rakotoarivelo A."/>
            <person name="Olsen R.A."/>
            <person name="Prost S."/>
            <person name="Tunstall T."/>
            <person name="Ryder O.A."/>
            <person name="Dalen L."/>
            <person name="Bruford M.W."/>
        </authorList>
    </citation>
    <scope>NUCLEOTIDE SEQUENCE [LARGE SCALE GENOMIC DNA]</scope>
    <source>
        <strain evidence="2">SBR-YM</strain>
        <tissue evidence="2">Skin</tissue>
    </source>
</reference>
<keyword evidence="3" id="KW-1185">Reference proteome</keyword>
<evidence type="ECO:0000313" key="3">
    <source>
        <dbReference type="Proteomes" id="UP000551758"/>
    </source>
</evidence>
<organism evidence="2 3">
    <name type="scientific">Diceros bicornis minor</name>
    <name type="common">South-central black rhinoceros</name>
    <dbReference type="NCBI Taxonomy" id="77932"/>
    <lineage>
        <taxon>Eukaryota</taxon>
        <taxon>Metazoa</taxon>
        <taxon>Chordata</taxon>
        <taxon>Craniata</taxon>
        <taxon>Vertebrata</taxon>
        <taxon>Euteleostomi</taxon>
        <taxon>Mammalia</taxon>
        <taxon>Eutheria</taxon>
        <taxon>Laurasiatheria</taxon>
        <taxon>Perissodactyla</taxon>
        <taxon>Rhinocerotidae</taxon>
        <taxon>Diceros</taxon>
    </lineage>
</organism>
<comment type="caution">
    <text evidence="2">The sequence shown here is derived from an EMBL/GenBank/DDBJ whole genome shotgun (WGS) entry which is preliminary data.</text>
</comment>
<dbReference type="Proteomes" id="UP000551758">
    <property type="component" value="Unassembled WGS sequence"/>
</dbReference>
<sequence length="186" mass="19227">DSAALGGLKSIQPQNQGAIWGLVPGCGDPRRGREPVLSAGGHISVGQQDLNVLQGQEETAIFKLRTPPPPGYQPQRWRPGVIAHDRGGGGKGTHRGRGEAKRGVGGNGGAESWAGGPSSWKAGCTYGPSGKLRGALGHSLLLEKSNFSGAGGLRGDPRAEVHVGTALGTRRSGTGRRAPRCAFWEL</sequence>
<feature type="non-terminal residue" evidence="2">
    <location>
        <position position="1"/>
    </location>
</feature>
<gene>
    <name evidence="2" type="ORF">HPG69_010869</name>
</gene>
<accession>A0A7J7EGH8</accession>
<evidence type="ECO:0000313" key="2">
    <source>
        <dbReference type="EMBL" id="KAF5914803.1"/>
    </source>
</evidence>
<name>A0A7J7EGH8_DICBM</name>
<proteinExistence type="predicted"/>
<evidence type="ECO:0000256" key="1">
    <source>
        <dbReference type="SAM" id="MobiDB-lite"/>
    </source>
</evidence>